<dbReference type="PROSITE" id="PS51257">
    <property type="entry name" value="PROKAR_LIPOPROTEIN"/>
    <property type="match status" value="1"/>
</dbReference>
<evidence type="ECO:0000256" key="6">
    <source>
        <dbReference type="SAM" id="SignalP"/>
    </source>
</evidence>
<gene>
    <name evidence="7" type="primary">lipO_12</name>
    <name evidence="7" type="ORF">PAECIP111802_04076</name>
</gene>
<accession>A0ABN7TN03</accession>
<dbReference type="EMBL" id="CAJVCE010000011">
    <property type="protein sequence ID" value="CAG7647839.1"/>
    <property type="molecule type" value="Genomic_DNA"/>
</dbReference>
<name>A0ABN7TN03_9BACL</name>
<evidence type="ECO:0000256" key="2">
    <source>
        <dbReference type="ARBA" id="ARBA00022729"/>
    </source>
</evidence>
<evidence type="ECO:0000256" key="1">
    <source>
        <dbReference type="ARBA" id="ARBA00022475"/>
    </source>
</evidence>
<evidence type="ECO:0000256" key="3">
    <source>
        <dbReference type="ARBA" id="ARBA00023136"/>
    </source>
</evidence>
<proteinExistence type="predicted"/>
<dbReference type="Proteomes" id="UP000730618">
    <property type="component" value="Unassembled WGS sequence"/>
</dbReference>
<keyword evidence="8" id="KW-1185">Reference proteome</keyword>
<evidence type="ECO:0000256" key="4">
    <source>
        <dbReference type="ARBA" id="ARBA00023139"/>
    </source>
</evidence>
<evidence type="ECO:0000313" key="7">
    <source>
        <dbReference type="EMBL" id="CAG7647839.1"/>
    </source>
</evidence>
<keyword evidence="4" id="KW-0564">Palmitate</keyword>
<dbReference type="InterPro" id="IPR050490">
    <property type="entry name" value="Bact_solute-bd_prot1"/>
</dbReference>
<keyword evidence="5 7" id="KW-0449">Lipoprotein</keyword>
<organism evidence="7 8">
    <name type="scientific">Paenibacillus allorhizosphaerae</name>
    <dbReference type="NCBI Taxonomy" id="2849866"/>
    <lineage>
        <taxon>Bacteria</taxon>
        <taxon>Bacillati</taxon>
        <taxon>Bacillota</taxon>
        <taxon>Bacilli</taxon>
        <taxon>Bacillales</taxon>
        <taxon>Paenibacillaceae</taxon>
        <taxon>Paenibacillus</taxon>
    </lineage>
</organism>
<protein>
    <submittedName>
        <fullName evidence="7">Lipoprotein LipO</fullName>
    </submittedName>
</protein>
<feature type="chain" id="PRO_5045783629" evidence="6">
    <location>
        <begin position="25"/>
        <end position="523"/>
    </location>
</feature>
<reference evidence="7 8" key="1">
    <citation type="submission" date="2021-06" db="EMBL/GenBank/DDBJ databases">
        <authorList>
            <person name="Criscuolo A."/>
        </authorList>
    </citation>
    <scope>NUCLEOTIDE SEQUENCE [LARGE SCALE GENOMIC DNA]</scope>
    <source>
        <strain evidence="8">CIP 111802</strain>
    </source>
</reference>
<comment type="caution">
    <text evidence="7">The sequence shown here is derived from an EMBL/GenBank/DDBJ whole genome shotgun (WGS) entry which is preliminary data.</text>
</comment>
<keyword evidence="2 6" id="KW-0732">Signal</keyword>
<dbReference type="Pfam" id="PF13416">
    <property type="entry name" value="SBP_bac_8"/>
    <property type="match status" value="1"/>
</dbReference>
<keyword evidence="3" id="KW-0472">Membrane</keyword>
<sequence>MKKAVSLGLATVLAAGSIAGCSSGAGTKDGAQNGGQSGSNGPLKFSISFPTTTGDGYGQRQPDLNKEKWVQRLNKLTNTELDVKLIQREKMSVLFAGNDLPDVLGSLDLPTGKDMAGSVEAGVFQPLDDLLKQYAPNLLKKVPKEAWDSVSYNGKIYGIPDYLTNPSRRGTFIRTDLLEKTGLPAPKTVDEFINVMRAFKKLGVENPYQMRENFKYADVILGAFDVLPYKDQFEKQGDQIVPKFFDVENTQKALQAYKTMYDEGLIPKDFATISSTDYSKNINAGKSGMWSANAAGLKDFRAGIKGVDPSAKVDIIDSPKGGEGKGGYFLYSPMVRTFYINKNVNKEKVAGILKFFEWMTTPEAEKFFSLGVEGENFTVENGKVVYKVPANKEDAQEEGWRSGTLWVAQDATYNKLLLSQSQDGQDTLKAFDTILSKEGLPGIGFYPDLKAFSKFPDLTPLGDTGPKLIIDHMVKMIYGKEPISDWPKVIEEYKAKGGNEIIKEATERYNKKDGVANFTNAKK</sequence>
<evidence type="ECO:0000313" key="8">
    <source>
        <dbReference type="Proteomes" id="UP000730618"/>
    </source>
</evidence>
<dbReference type="RefSeq" id="WP_218100363.1">
    <property type="nucleotide sequence ID" value="NZ_CAJVCE010000011.1"/>
</dbReference>
<dbReference type="PANTHER" id="PTHR43649:SF33">
    <property type="entry name" value="POLYGALACTURONAN_RHAMNOGALACTURONAN-BINDING PROTEIN YTCQ"/>
    <property type="match status" value="1"/>
</dbReference>
<keyword evidence="1" id="KW-1003">Cell membrane</keyword>
<dbReference type="PANTHER" id="PTHR43649">
    <property type="entry name" value="ARABINOSE-BINDING PROTEIN-RELATED"/>
    <property type="match status" value="1"/>
</dbReference>
<dbReference type="InterPro" id="IPR006059">
    <property type="entry name" value="SBP"/>
</dbReference>
<evidence type="ECO:0000256" key="5">
    <source>
        <dbReference type="ARBA" id="ARBA00023288"/>
    </source>
</evidence>
<feature type="signal peptide" evidence="6">
    <location>
        <begin position="1"/>
        <end position="24"/>
    </location>
</feature>